<name>A0A517Y4E2_9BACT</name>
<proteinExistence type="predicted"/>
<dbReference type="InterPro" id="IPR018247">
    <property type="entry name" value="EF_Hand_1_Ca_BS"/>
</dbReference>
<sequence length="1327" mass="145733" precursor="true">MLKLFCHASILFVLVVASGVRADEPEPQTQRGVPVSYQLPADGPLPKTWRVTLAIVEAKNPGWIISQFAAGVVRTVTADNGGKFTETWNGLDDNYMPVPPGEYGVKGIYMPAAEWHVDGEWHSMTPKFVGGASSWMPPAKDWQTPMPFNGDPVDSPMGDVAVGPNGVAVFYYRYLENGKNNPMFDLHRPVGYNQFLRAFISGGAGGGNATATDGETVWSYSDEGGPKYVYRADQKPFGSSYGAHRTNCYLPAGKVTSLAAWTHAGKPYLAVAQRGKMVPRQDARHVSYQEDPNEPVNKITLHDGENGKILGELPSTAPQSLTVKNGVLYALHKQGMGWGVSAVRVEAGTASGEWKQVCLVPSEITPADMEVDSRGRIYLSDEQANHVFQLDAAGKVLLKFGRLAAQQPGTYDPHTFMAPGKLATWVDADGKDRLLVVENAGPNRVSEWSADGKLLREFQSLQTKANNGWAIDPQRSEHAYVPGHQGWLTRFLVDYESGKWTVDAVWPLRDDPRARDLRKPRVIHAQGRVYLVGTAGSRQNAFTVYRLDKAGWKLSAAILRIEKDAKTRTMDHFLWHDANDNGRVDDEELTATQPPVGTFTYHGQNWSADFAFLAVSMGTPDVWRLAPSGFDAHGNPIFKEWTKLLTDPIFTARANKTADAVHGGNELDEKFSSDWCQADGSLSEGYYVQARGGKSFSANEGPQHKISRYVPDGAGGFRLMWRTGRTTLKGVAKPEEVYGAMRVHKAVNGLLSVVDQSRCGILLYTEDGLYVDTLFPDGRVSKQPMGMYPQPGEFFAGSIYPNQTNGKIYLGMGKYTPVLFEVEGWSLRENPVRPLTTVQRTVNISAAQIASPPEIALTLRGGAGSAKFARFSPAIGGAVLDGSLSGWESCEPVKFSATKEQAVEVRCLYDPEHLYLRWHTRLAAKFEAKPLPPLERIFTHDQGADTLSFYVQSDVNAKPASKPEGRPGDVRVVFGVFQKGDKVEPVAVGMYPHWEKAGASPQVYRTPVGSASFAHVGPIEGAKLFQRLDEDGKGFVVVSALPRAAFPQMKEPFAGGLRTLANFEATLGGHNKFWWADSDGSASRETYDEPTEARLYPGSWAPIEFTGLGEGVIVRNWLVCGPFGGPGAEQFNWDPNGKMPNSTKDKKVAVRELLEAAKYPPEDGRVDLTARYTGEIIKGWWNDPRVVTWKPAKVADLDTRLAVGQAAAVWFGSTWVHVPEATELKFQFQTHPQTYLRWSLNNELVPIKDTAYKDAAFPGGPLRLRTHEQTLTLKQGWNQVGFRGYCTGYSHVYAGLTFQGDADKLWTLKLAALPPEASSTSGPLPAK</sequence>
<dbReference type="KEGG" id="aagg:ETAA8_01560"/>
<gene>
    <name evidence="2" type="ORF">ETAA8_01560</name>
</gene>
<dbReference type="Proteomes" id="UP000315017">
    <property type="component" value="Chromosome"/>
</dbReference>
<dbReference type="EMBL" id="CP036274">
    <property type="protein sequence ID" value="QDU25095.1"/>
    <property type="molecule type" value="Genomic_DNA"/>
</dbReference>
<dbReference type="InterPro" id="IPR011042">
    <property type="entry name" value="6-blade_b-propeller_TolB-like"/>
</dbReference>
<evidence type="ECO:0000313" key="2">
    <source>
        <dbReference type="EMBL" id="QDU25095.1"/>
    </source>
</evidence>
<keyword evidence="3" id="KW-1185">Reference proteome</keyword>
<dbReference type="SUPFAM" id="SSF101898">
    <property type="entry name" value="NHL repeat"/>
    <property type="match status" value="1"/>
</dbReference>
<dbReference type="RefSeq" id="WP_145083438.1">
    <property type="nucleotide sequence ID" value="NZ_CP036274.1"/>
</dbReference>
<organism evidence="2 3">
    <name type="scientific">Anatilimnocola aggregata</name>
    <dbReference type="NCBI Taxonomy" id="2528021"/>
    <lineage>
        <taxon>Bacteria</taxon>
        <taxon>Pseudomonadati</taxon>
        <taxon>Planctomycetota</taxon>
        <taxon>Planctomycetia</taxon>
        <taxon>Pirellulales</taxon>
        <taxon>Pirellulaceae</taxon>
        <taxon>Anatilimnocola</taxon>
    </lineage>
</organism>
<dbReference type="OrthoDB" id="9799230at2"/>
<feature type="chain" id="PRO_5022243778" evidence="1">
    <location>
        <begin position="23"/>
        <end position="1327"/>
    </location>
</feature>
<evidence type="ECO:0000256" key="1">
    <source>
        <dbReference type="SAM" id="SignalP"/>
    </source>
</evidence>
<feature type="signal peptide" evidence="1">
    <location>
        <begin position="1"/>
        <end position="22"/>
    </location>
</feature>
<protein>
    <submittedName>
        <fullName evidence="2">Uncharacterized protein</fullName>
    </submittedName>
</protein>
<reference evidence="2 3" key="1">
    <citation type="submission" date="2019-02" db="EMBL/GenBank/DDBJ databases">
        <title>Deep-cultivation of Planctomycetes and their phenomic and genomic characterization uncovers novel biology.</title>
        <authorList>
            <person name="Wiegand S."/>
            <person name="Jogler M."/>
            <person name="Boedeker C."/>
            <person name="Pinto D."/>
            <person name="Vollmers J."/>
            <person name="Rivas-Marin E."/>
            <person name="Kohn T."/>
            <person name="Peeters S.H."/>
            <person name="Heuer A."/>
            <person name="Rast P."/>
            <person name="Oberbeckmann S."/>
            <person name="Bunk B."/>
            <person name="Jeske O."/>
            <person name="Meyerdierks A."/>
            <person name="Storesund J.E."/>
            <person name="Kallscheuer N."/>
            <person name="Luecker S."/>
            <person name="Lage O.M."/>
            <person name="Pohl T."/>
            <person name="Merkel B.J."/>
            <person name="Hornburger P."/>
            <person name="Mueller R.-W."/>
            <person name="Bruemmer F."/>
            <person name="Labrenz M."/>
            <person name="Spormann A.M."/>
            <person name="Op den Camp H."/>
            <person name="Overmann J."/>
            <person name="Amann R."/>
            <person name="Jetten M.S.M."/>
            <person name="Mascher T."/>
            <person name="Medema M.H."/>
            <person name="Devos D.P."/>
            <person name="Kaster A.-K."/>
            <person name="Ovreas L."/>
            <person name="Rohde M."/>
            <person name="Galperin M.Y."/>
            <person name="Jogler C."/>
        </authorList>
    </citation>
    <scope>NUCLEOTIDE SEQUENCE [LARGE SCALE GENOMIC DNA]</scope>
    <source>
        <strain evidence="2 3">ETA_A8</strain>
    </source>
</reference>
<evidence type="ECO:0000313" key="3">
    <source>
        <dbReference type="Proteomes" id="UP000315017"/>
    </source>
</evidence>
<accession>A0A517Y4E2</accession>
<keyword evidence="1" id="KW-0732">Signal</keyword>
<dbReference type="Gene3D" id="2.120.10.30">
    <property type="entry name" value="TolB, C-terminal domain"/>
    <property type="match status" value="1"/>
</dbReference>
<dbReference type="PROSITE" id="PS00018">
    <property type="entry name" value="EF_HAND_1"/>
    <property type="match status" value="1"/>
</dbReference>